<dbReference type="GO" id="GO:0005975">
    <property type="term" value="P:carbohydrate metabolic process"/>
    <property type="evidence" value="ECO:0007669"/>
    <property type="project" value="InterPro"/>
</dbReference>
<gene>
    <name evidence="2" type="ORF">FA046_13640</name>
</gene>
<dbReference type="RefSeq" id="WP_136827093.1">
    <property type="nucleotide sequence ID" value="NZ_SWBP01000005.1"/>
</dbReference>
<dbReference type="InterPro" id="IPR028028">
    <property type="entry name" value="DUF4450"/>
</dbReference>
<feature type="domain" description="Glycosyl-hydrolase family 116 catalytic region" evidence="1">
    <location>
        <begin position="444"/>
        <end position="563"/>
    </location>
</feature>
<dbReference type="InterPro" id="IPR006775">
    <property type="entry name" value="GH116_catalytic"/>
</dbReference>
<evidence type="ECO:0000313" key="3">
    <source>
        <dbReference type="Proteomes" id="UP000308181"/>
    </source>
</evidence>
<dbReference type="Pfam" id="PF14614">
    <property type="entry name" value="DUF4450"/>
    <property type="match status" value="1"/>
</dbReference>
<dbReference type="Gene3D" id="1.50.10.10">
    <property type="match status" value="1"/>
</dbReference>
<evidence type="ECO:0000259" key="1">
    <source>
        <dbReference type="Pfam" id="PF04685"/>
    </source>
</evidence>
<protein>
    <submittedName>
        <fullName evidence="2">DUF4450 domain-containing protein</fullName>
    </submittedName>
</protein>
<dbReference type="OrthoDB" id="49490at2"/>
<comment type="caution">
    <text evidence="2">The sequence shown here is derived from an EMBL/GenBank/DDBJ whole genome shotgun (WGS) entry which is preliminary data.</text>
</comment>
<organism evidence="2 3">
    <name type="scientific">Pedobacter cryophilus</name>
    <dbReference type="NCBI Taxonomy" id="2571271"/>
    <lineage>
        <taxon>Bacteria</taxon>
        <taxon>Pseudomonadati</taxon>
        <taxon>Bacteroidota</taxon>
        <taxon>Sphingobacteriia</taxon>
        <taxon>Sphingobacteriales</taxon>
        <taxon>Sphingobacteriaceae</taxon>
        <taxon>Pedobacter</taxon>
    </lineage>
</organism>
<evidence type="ECO:0000313" key="2">
    <source>
        <dbReference type="EMBL" id="TKB96226.1"/>
    </source>
</evidence>
<sequence length="1232" mass="137845">MLTSNKYFKLKVVLTFILFTQILTSKGQGVINITENKLWHNQERELRYRPDGEDFVITNGNRLFTRALYGTNTAFRVETGDKPEFALYMPGMGGNFKLGVESNGSNIWLNDAKNVEARYRAGARIYQIEDPILGNGTLTLHILALADAEGFILKLSAKNLSKPLNFITAFGGATGKKFSRDGDMGPDPASNFFLKPANCTDNIYQLDKATFTLKYGVGLQVGQDGRYFTEDLKQQSQLSKEQILKGVFPSSTELKIVDAAKLSQPLNYFQSVVSKTPALAGKLKIEQNKDYYFIIYKPDSKSNFKNQASAEVFQKAEEARKLIADRIKINTPDSFINTIGGTLAIAADANWEAPSYMHGAIGWRMRLNGWRGAYMADALGWHDRAKLNLQSYALSQVKTPESGVITPDSATHFSRSLEKLGVGMFTKGYISRDPLGKTLKAHHYDMNLVYIDILLRHYQWNGDLTFLKETWPVLKDHLEWETRNFDVDRDGLYDAYAAIWASDALQYSGGGVAHSSAYNYFAFKKAAEIAIILGEDATPYRKEANKILNAMNSILWMKNKGAYAEFKDAIGNQLIHPSAALWTIYHSMDSETMNPFQAYQSMKYIDNEIPHIPIKAKGLEDNNYYTLSTTNWMPYTWSLNNVALAESMHTILANWQAGRNENAFHLFKSEVLASMYLGGSPGALVQISHYDAIRAEAYRDFADPVGMFSRALVEGLFGIKPDALQKVVAITPGLPASWNYASFSTPDISFDFKRNGKTDNYQIIPKFPIQLNLKFQVIAQGKVKLITLNGKEIKWTYVATSVGNPIIEINTAAAENYTIKIVWEGEKPSSALPEKTYVAGGSISENINGAKAIKLYDPQEAFKTFKITYNGFTGELNAKTGNHTAFIQVVQGDLTWWMPYSFKVENAVELVKSNDTELNQQGFKIKNNTNQNQIVNVSVNGFETKLTIESEKTSNEIQIPEADLITGTNLLKMQLANGEVISEKLVNWNVKTAKKQEQIDLSNYFNDKVTQIFKNQYLTPRPQVTTLQLPWQGTGDWPHPLETHEIDDTGLRKLAGETNRFSIPQGISFVTPNSIDKKNILFTSQWDNYPKEASIPLTGKASHAYLLMAGSTNPMQSQLENGAVLVEYTDGTTAKLSLKNPETWWPIEEDYYTDGFAFSLKQPRPPRIHLKTGLIVSGEESKAKYNGVEIKGGAATILDIPLDKSKILKKITLQTIANDVVIGLMAVTLIRE</sequence>
<dbReference type="AlphaFoldDB" id="A0A4U1BXH7"/>
<dbReference type="InterPro" id="IPR008928">
    <property type="entry name" value="6-hairpin_glycosidase_sf"/>
</dbReference>
<accession>A0A4U1BXH7</accession>
<dbReference type="GO" id="GO:0004553">
    <property type="term" value="F:hydrolase activity, hydrolyzing O-glycosyl compounds"/>
    <property type="evidence" value="ECO:0007669"/>
    <property type="project" value="InterPro"/>
</dbReference>
<name>A0A4U1BXH7_9SPHI</name>
<dbReference type="SUPFAM" id="SSF48208">
    <property type="entry name" value="Six-hairpin glycosidases"/>
    <property type="match status" value="1"/>
</dbReference>
<dbReference type="Pfam" id="PF04685">
    <property type="entry name" value="DUF608"/>
    <property type="match status" value="1"/>
</dbReference>
<dbReference type="EMBL" id="SWBP01000005">
    <property type="protein sequence ID" value="TKB96226.1"/>
    <property type="molecule type" value="Genomic_DNA"/>
</dbReference>
<proteinExistence type="predicted"/>
<dbReference type="InterPro" id="IPR012341">
    <property type="entry name" value="6hp_glycosidase-like_sf"/>
</dbReference>
<dbReference type="CDD" id="cd11747">
    <property type="entry name" value="GH94N_like_1"/>
    <property type="match status" value="1"/>
</dbReference>
<reference evidence="2 3" key="1">
    <citation type="submission" date="2019-04" db="EMBL/GenBank/DDBJ databases">
        <title>Pedobacter sp. AR-3-17 sp. nov., isolated from Arctic soil.</title>
        <authorList>
            <person name="Dahal R.H."/>
            <person name="Kim D.-U."/>
        </authorList>
    </citation>
    <scope>NUCLEOTIDE SEQUENCE [LARGE SCALE GENOMIC DNA]</scope>
    <source>
        <strain evidence="2 3">AR-3-17</strain>
    </source>
</reference>
<dbReference type="Proteomes" id="UP000308181">
    <property type="component" value="Unassembled WGS sequence"/>
</dbReference>
<keyword evidence="3" id="KW-1185">Reference proteome</keyword>